<protein>
    <recommendedName>
        <fullName evidence="3">C-type lectin domain-containing protein</fullName>
    </recommendedName>
</protein>
<evidence type="ECO:0000313" key="2">
    <source>
        <dbReference type="Proteomes" id="UP000218231"/>
    </source>
</evidence>
<name>A0A2A2LMX4_9BILA</name>
<dbReference type="AlphaFoldDB" id="A0A2A2LMX4"/>
<comment type="caution">
    <text evidence="1">The sequence shown here is derived from an EMBL/GenBank/DDBJ whole genome shotgun (WGS) entry which is preliminary data.</text>
</comment>
<dbReference type="EMBL" id="LIAE01006561">
    <property type="protein sequence ID" value="PAV87554.1"/>
    <property type="molecule type" value="Genomic_DNA"/>
</dbReference>
<accession>A0A2A2LMX4</accession>
<reference evidence="1 2" key="1">
    <citation type="journal article" date="2017" name="Curr. Biol.">
        <title>Genome architecture and evolution of a unichromosomal asexual nematode.</title>
        <authorList>
            <person name="Fradin H."/>
            <person name="Zegar C."/>
            <person name="Gutwein M."/>
            <person name="Lucas J."/>
            <person name="Kovtun M."/>
            <person name="Corcoran D."/>
            <person name="Baugh L.R."/>
            <person name="Kiontke K."/>
            <person name="Gunsalus K."/>
            <person name="Fitch D.H."/>
            <person name="Piano F."/>
        </authorList>
    </citation>
    <scope>NUCLEOTIDE SEQUENCE [LARGE SCALE GENOMIC DNA]</scope>
    <source>
        <strain evidence="1">PF1309</strain>
    </source>
</reference>
<evidence type="ECO:0008006" key="3">
    <source>
        <dbReference type="Google" id="ProtNLM"/>
    </source>
</evidence>
<dbReference type="Proteomes" id="UP000218231">
    <property type="component" value="Unassembled WGS sequence"/>
</dbReference>
<sequence length="157" mass="17970">MSSLYDGIHSFDDDDLHDTRLYFVNNYNDLIQSINVHIDTYNHVHVHIQFVDIHNDHIHYHNNNYYRSLFLNYFATPADWDTAQANCEGLCAPGICHLPRLYSVQQGLNLVNYEIGIGAVGMARADVANVKAWSRFSYGDRDESQTFACISTSHDPT</sequence>
<gene>
    <name evidence="1" type="ORF">WR25_17965</name>
</gene>
<evidence type="ECO:0000313" key="1">
    <source>
        <dbReference type="EMBL" id="PAV87554.1"/>
    </source>
</evidence>
<proteinExistence type="predicted"/>
<keyword evidence="2" id="KW-1185">Reference proteome</keyword>
<organism evidence="1 2">
    <name type="scientific">Diploscapter pachys</name>
    <dbReference type="NCBI Taxonomy" id="2018661"/>
    <lineage>
        <taxon>Eukaryota</taxon>
        <taxon>Metazoa</taxon>
        <taxon>Ecdysozoa</taxon>
        <taxon>Nematoda</taxon>
        <taxon>Chromadorea</taxon>
        <taxon>Rhabditida</taxon>
        <taxon>Rhabditina</taxon>
        <taxon>Rhabditomorpha</taxon>
        <taxon>Rhabditoidea</taxon>
        <taxon>Rhabditidae</taxon>
        <taxon>Diploscapter</taxon>
    </lineage>
</organism>